<organism evidence="3 4">
    <name type="scientific">Nocardioides ginsengisegetis</name>
    <dbReference type="NCBI Taxonomy" id="661491"/>
    <lineage>
        <taxon>Bacteria</taxon>
        <taxon>Bacillati</taxon>
        <taxon>Actinomycetota</taxon>
        <taxon>Actinomycetes</taxon>
        <taxon>Propionibacteriales</taxon>
        <taxon>Nocardioidaceae</taxon>
        <taxon>Nocardioides</taxon>
    </lineage>
</organism>
<dbReference type="AlphaFoldDB" id="A0A7W3PAE5"/>
<reference evidence="3 4" key="1">
    <citation type="submission" date="2020-07" db="EMBL/GenBank/DDBJ databases">
        <title>Sequencing the genomes of 1000 actinobacteria strains.</title>
        <authorList>
            <person name="Klenk H.-P."/>
        </authorList>
    </citation>
    <scope>NUCLEOTIDE SEQUENCE [LARGE SCALE GENOMIC DNA]</scope>
    <source>
        <strain evidence="3 4">DSM 21349</strain>
    </source>
</reference>
<evidence type="ECO:0000313" key="3">
    <source>
        <dbReference type="EMBL" id="MBA8804401.1"/>
    </source>
</evidence>
<dbReference type="PROSITE" id="PS51257">
    <property type="entry name" value="PROKAR_LIPOPROTEIN"/>
    <property type="match status" value="1"/>
</dbReference>
<keyword evidence="4" id="KW-1185">Reference proteome</keyword>
<name>A0A7W3PAE5_9ACTN</name>
<feature type="chain" id="PRO_5039673229" description="Lipoprotein" evidence="2">
    <location>
        <begin position="26"/>
        <end position="186"/>
    </location>
</feature>
<dbReference type="EMBL" id="JACGXA010000001">
    <property type="protein sequence ID" value="MBA8804401.1"/>
    <property type="molecule type" value="Genomic_DNA"/>
</dbReference>
<dbReference type="RefSeq" id="WP_182539903.1">
    <property type="nucleotide sequence ID" value="NZ_JACGXA010000001.1"/>
</dbReference>
<gene>
    <name evidence="3" type="ORF">FB382_002692</name>
</gene>
<protein>
    <recommendedName>
        <fullName evidence="5">Lipoprotein</fullName>
    </recommendedName>
</protein>
<feature type="signal peptide" evidence="2">
    <location>
        <begin position="1"/>
        <end position="25"/>
    </location>
</feature>
<dbReference type="Proteomes" id="UP000580910">
    <property type="component" value="Unassembled WGS sequence"/>
</dbReference>
<feature type="region of interest" description="Disordered" evidence="1">
    <location>
        <begin position="33"/>
        <end position="54"/>
    </location>
</feature>
<proteinExistence type="predicted"/>
<sequence>MTLGHRPATLPLRLVLGATALLALAACGNETSATAADAPTSPAPTSASPTQQEEAPRLISYAGGESPGVEVKQRSDAAHLTGAPADFKQFIGDLAQQNADASSCADGYVGVTVQTLRTDGFAIGGVNDCGGYLALWAVVDGHWKEVAGTQELWDCKILARYQAPSDVVGDACYDYDAQHERAYQQA</sequence>
<accession>A0A7W3PAE5</accession>
<feature type="compositionally biased region" description="Low complexity" evidence="1">
    <location>
        <begin position="33"/>
        <end position="50"/>
    </location>
</feature>
<evidence type="ECO:0000313" key="4">
    <source>
        <dbReference type="Proteomes" id="UP000580910"/>
    </source>
</evidence>
<comment type="caution">
    <text evidence="3">The sequence shown here is derived from an EMBL/GenBank/DDBJ whole genome shotgun (WGS) entry which is preliminary data.</text>
</comment>
<evidence type="ECO:0000256" key="1">
    <source>
        <dbReference type="SAM" id="MobiDB-lite"/>
    </source>
</evidence>
<evidence type="ECO:0000256" key="2">
    <source>
        <dbReference type="SAM" id="SignalP"/>
    </source>
</evidence>
<evidence type="ECO:0008006" key="5">
    <source>
        <dbReference type="Google" id="ProtNLM"/>
    </source>
</evidence>
<keyword evidence="2" id="KW-0732">Signal</keyword>